<dbReference type="AlphaFoldDB" id="A0A5E6ZK72"/>
<protein>
    <submittedName>
        <fullName evidence="1">Uncharacterized protein</fullName>
    </submittedName>
</protein>
<reference evidence="1 2" key="1">
    <citation type="submission" date="2019-09" db="EMBL/GenBank/DDBJ databases">
        <authorList>
            <person name="Chandra G."/>
            <person name="Truman W A."/>
        </authorList>
    </citation>
    <scope>NUCLEOTIDE SEQUENCE [LARGE SCALE GENOMIC DNA]</scope>
    <source>
        <strain evidence="1">PS723</strain>
    </source>
</reference>
<dbReference type="EMBL" id="CABVHY010000001">
    <property type="protein sequence ID" value="VVN64571.1"/>
    <property type="molecule type" value="Genomic_DNA"/>
</dbReference>
<proteinExistence type="predicted"/>
<accession>A0A5E6ZK72</accession>
<evidence type="ECO:0000313" key="2">
    <source>
        <dbReference type="Proteomes" id="UP000379480"/>
    </source>
</evidence>
<sequence>MVMTAVPAFAQTPRLVKAVATAAIGNIATDTPTNVVELMLAGTKGSLLTKLTAMPRANVAANSLVLFITKADEAPTPHSKFALKDSALMAAYTLSAATEIVQTAFSKITPTNPIRLAAGDKLWVGTQVALPSGVVFVGEGADF</sequence>
<dbReference type="OrthoDB" id="7210911at2"/>
<organism evidence="1 2">
    <name type="scientific">Pseudomonas fluorescens</name>
    <dbReference type="NCBI Taxonomy" id="294"/>
    <lineage>
        <taxon>Bacteria</taxon>
        <taxon>Pseudomonadati</taxon>
        <taxon>Pseudomonadota</taxon>
        <taxon>Gammaproteobacteria</taxon>
        <taxon>Pseudomonadales</taxon>
        <taxon>Pseudomonadaceae</taxon>
        <taxon>Pseudomonas</taxon>
    </lineage>
</organism>
<dbReference type="RefSeq" id="WP_150801659.1">
    <property type="nucleotide sequence ID" value="NZ_CABVHY010000001.1"/>
</dbReference>
<gene>
    <name evidence="1" type="ORF">PS723_00008</name>
</gene>
<name>A0A5E6ZK72_PSEFL</name>
<evidence type="ECO:0000313" key="1">
    <source>
        <dbReference type="EMBL" id="VVN64571.1"/>
    </source>
</evidence>
<dbReference type="Proteomes" id="UP000379480">
    <property type="component" value="Unassembled WGS sequence"/>
</dbReference>